<dbReference type="HOGENOM" id="CLU_062227_0_0_4"/>
<dbReference type="GO" id="GO:0045004">
    <property type="term" value="P:DNA replication proofreading"/>
    <property type="evidence" value="ECO:0007669"/>
    <property type="project" value="TreeGrafter"/>
</dbReference>
<proteinExistence type="predicted"/>
<dbReference type="EMBL" id="CP002159">
    <property type="protein sequence ID" value="ADL56248.1"/>
    <property type="molecule type" value="Genomic_DNA"/>
</dbReference>
<dbReference type="PANTHER" id="PTHR30231:SF37">
    <property type="entry name" value="EXODEOXYRIBONUCLEASE 10"/>
    <property type="match status" value="1"/>
</dbReference>
<dbReference type="Proteomes" id="UP000001235">
    <property type="component" value="Chromosome"/>
</dbReference>
<evidence type="ECO:0000256" key="2">
    <source>
        <dbReference type="ARBA" id="ARBA00026073"/>
    </source>
</evidence>
<comment type="subunit">
    <text evidence="2">DNA polymerase III contains a core (composed of alpha, epsilon and theta chains) that associates with a tau subunit. This core dimerizes to form the POLIII' complex. PolIII' associates with the gamma complex (composed of gamma, delta, delta', psi and chi chains) and with the beta chain to form the complete DNA polymerase III complex.</text>
</comment>
<dbReference type="eggNOG" id="COG0847">
    <property type="taxonomic scope" value="Bacteria"/>
</dbReference>
<dbReference type="PANTHER" id="PTHR30231">
    <property type="entry name" value="DNA POLYMERASE III SUBUNIT EPSILON"/>
    <property type="match status" value="1"/>
</dbReference>
<dbReference type="RefSeq" id="WP_013294171.1">
    <property type="nucleotide sequence ID" value="NC_014394.1"/>
</dbReference>
<feature type="domain" description="Exonuclease" evidence="3">
    <location>
        <begin position="41"/>
        <end position="207"/>
    </location>
</feature>
<dbReference type="InterPro" id="IPR036397">
    <property type="entry name" value="RNaseH_sf"/>
</dbReference>
<evidence type="ECO:0000256" key="1">
    <source>
        <dbReference type="ARBA" id="ARBA00025483"/>
    </source>
</evidence>
<dbReference type="NCBIfam" id="NF006615">
    <property type="entry name" value="PRK09182.1"/>
    <property type="match status" value="1"/>
</dbReference>
<evidence type="ECO:0000259" key="3">
    <source>
        <dbReference type="SMART" id="SM00479"/>
    </source>
</evidence>
<name>D9SIT5_GALCS</name>
<dbReference type="KEGG" id="gca:Galf_2244"/>
<reference evidence="4 5" key="1">
    <citation type="submission" date="2010-08" db="EMBL/GenBank/DDBJ databases">
        <title>Complete sequence of Gallionella capsiferriformans ES-2.</title>
        <authorList>
            <consortium name="US DOE Joint Genome Institute"/>
            <person name="Lucas S."/>
            <person name="Copeland A."/>
            <person name="Lapidus A."/>
            <person name="Cheng J.-F."/>
            <person name="Bruce D."/>
            <person name="Goodwin L."/>
            <person name="Pitluck S."/>
            <person name="Chertkov O."/>
            <person name="Davenport K.W."/>
            <person name="Detter J.C."/>
            <person name="Han C."/>
            <person name="Tapia R."/>
            <person name="Land M."/>
            <person name="Hauser L."/>
            <person name="Chang Y.-J."/>
            <person name="Jeffries C."/>
            <person name="Kyrpides N."/>
            <person name="Ivanova N."/>
            <person name="Mikhailova N."/>
            <person name="Shelobolina E.S."/>
            <person name="Picardal F."/>
            <person name="Roden E."/>
            <person name="Emerson D."/>
            <person name="Woyke T."/>
        </authorList>
    </citation>
    <scope>NUCLEOTIDE SEQUENCE [LARGE SCALE GENOMIC DNA]</scope>
    <source>
        <strain evidence="4 5">ES-2</strain>
    </source>
</reference>
<keyword evidence="4" id="KW-0378">Hydrolase</keyword>
<gene>
    <name evidence="4" type="ordered locus">Galf_2244</name>
</gene>
<keyword evidence="4" id="KW-0540">Nuclease</keyword>
<dbReference type="GO" id="GO:0008408">
    <property type="term" value="F:3'-5' exonuclease activity"/>
    <property type="evidence" value="ECO:0007669"/>
    <property type="project" value="TreeGrafter"/>
</dbReference>
<dbReference type="SMART" id="SM00479">
    <property type="entry name" value="EXOIII"/>
    <property type="match status" value="1"/>
</dbReference>
<protein>
    <submittedName>
        <fullName evidence="4">Exonuclease RNase T and DNA polymerase III</fullName>
    </submittedName>
</protein>
<keyword evidence="5" id="KW-1185">Reference proteome</keyword>
<dbReference type="GO" id="GO:0003676">
    <property type="term" value="F:nucleic acid binding"/>
    <property type="evidence" value="ECO:0007669"/>
    <property type="project" value="InterPro"/>
</dbReference>
<dbReference type="FunFam" id="3.30.420.10:FF:000045">
    <property type="entry name" value="3'-5' exonuclease DinG"/>
    <property type="match status" value="1"/>
</dbReference>
<evidence type="ECO:0000313" key="4">
    <source>
        <dbReference type="EMBL" id="ADL56248.1"/>
    </source>
</evidence>
<dbReference type="InterPro" id="IPR012337">
    <property type="entry name" value="RNaseH-like_sf"/>
</dbReference>
<dbReference type="OrthoDB" id="9803913at2"/>
<evidence type="ECO:0000313" key="5">
    <source>
        <dbReference type="Proteomes" id="UP000001235"/>
    </source>
</evidence>
<dbReference type="SUPFAM" id="SSF53098">
    <property type="entry name" value="Ribonuclease H-like"/>
    <property type="match status" value="1"/>
</dbReference>
<keyword evidence="4" id="KW-0269">Exonuclease</keyword>
<organism evidence="4 5">
    <name type="scientific">Gallionella capsiferriformans (strain ES-2)</name>
    <name type="common">Gallionella ferruginea capsiferriformans (strain ES-2)</name>
    <dbReference type="NCBI Taxonomy" id="395494"/>
    <lineage>
        <taxon>Bacteria</taxon>
        <taxon>Pseudomonadati</taxon>
        <taxon>Pseudomonadota</taxon>
        <taxon>Betaproteobacteria</taxon>
        <taxon>Nitrosomonadales</taxon>
        <taxon>Gallionellaceae</taxon>
        <taxon>Gallionella</taxon>
    </lineage>
</organism>
<dbReference type="InterPro" id="IPR013520">
    <property type="entry name" value="Ribonucl_H"/>
</dbReference>
<dbReference type="Gene3D" id="3.30.420.10">
    <property type="entry name" value="Ribonuclease H-like superfamily/Ribonuclease H"/>
    <property type="match status" value="1"/>
</dbReference>
<dbReference type="STRING" id="395494.Galf_2244"/>
<dbReference type="GO" id="GO:0005829">
    <property type="term" value="C:cytosol"/>
    <property type="evidence" value="ECO:0007669"/>
    <property type="project" value="TreeGrafter"/>
</dbReference>
<dbReference type="AlphaFoldDB" id="D9SIT5"/>
<dbReference type="Pfam" id="PF00929">
    <property type="entry name" value="RNase_T"/>
    <property type="match status" value="1"/>
</dbReference>
<sequence>MTNRETTEALRLLDEHPDFKVIRRIMPRTTVGEPAGREMLRGVVVDTETTGINSAQDAIIELGMVLFEYDPDTGEAGRVLGSFDQLEDPGMAIPPESTEVHGITDEMVQGKRIDDAAVAAFLDGVSVVIAHNSKFDRVFLEKRLSVFETLPWGCSLAQVDWRAEGIGSAKLDYISYQYGFFYEAHRAEGDCYALLEILQQPLPKSGQLVLKSILDGLAQKSYQVFATGSAFDTKDLLKARGYRWDGEKKCWHTTVAGDAAVKDEVVWLKEFVYGGKSARVEIEVHNCLTRYSNRRGNRAIKEI</sequence>
<comment type="function">
    <text evidence="1">DNA polymerase III is a complex, multichain enzyme responsible for most of the replicative synthesis in bacteria. The epsilon subunit contain the editing function and is a proofreading 3'-5' exonuclease.</text>
</comment>
<dbReference type="CDD" id="cd06127">
    <property type="entry name" value="DEDDh"/>
    <property type="match status" value="1"/>
</dbReference>
<accession>D9SIT5</accession>